<gene>
    <name evidence="9" type="ORF">DL546_004121</name>
</gene>
<dbReference type="OrthoDB" id="3923202at2759"/>
<dbReference type="FunFam" id="3.10.50.40:FF:000006">
    <property type="entry name" value="Peptidyl-prolyl cis-trans isomerase"/>
    <property type="match status" value="1"/>
</dbReference>
<evidence type="ECO:0000313" key="9">
    <source>
        <dbReference type="EMBL" id="RKU43103.1"/>
    </source>
</evidence>
<evidence type="ECO:0000256" key="3">
    <source>
        <dbReference type="ARBA" id="ARBA00013194"/>
    </source>
</evidence>
<keyword evidence="4 6" id="KW-0697">Rotamase</keyword>
<organism evidence="9 10">
    <name type="scientific">Coniochaeta pulveracea</name>
    <dbReference type="NCBI Taxonomy" id="177199"/>
    <lineage>
        <taxon>Eukaryota</taxon>
        <taxon>Fungi</taxon>
        <taxon>Dikarya</taxon>
        <taxon>Ascomycota</taxon>
        <taxon>Pezizomycotina</taxon>
        <taxon>Sordariomycetes</taxon>
        <taxon>Sordariomycetidae</taxon>
        <taxon>Coniochaetales</taxon>
        <taxon>Coniochaetaceae</taxon>
        <taxon>Coniochaeta</taxon>
    </lineage>
</organism>
<dbReference type="GO" id="GO:0005783">
    <property type="term" value="C:endoplasmic reticulum"/>
    <property type="evidence" value="ECO:0007669"/>
    <property type="project" value="TreeGrafter"/>
</dbReference>
<comment type="caution">
    <text evidence="9">The sequence shown here is derived from an EMBL/GenBank/DDBJ whole genome shotgun (WGS) entry which is preliminary data.</text>
</comment>
<evidence type="ECO:0000256" key="2">
    <source>
        <dbReference type="ARBA" id="ARBA00002388"/>
    </source>
</evidence>
<dbReference type="SUPFAM" id="SSF54534">
    <property type="entry name" value="FKBP-like"/>
    <property type="match status" value="1"/>
</dbReference>
<evidence type="ECO:0000256" key="1">
    <source>
        <dbReference type="ARBA" id="ARBA00000971"/>
    </source>
</evidence>
<evidence type="ECO:0000256" key="5">
    <source>
        <dbReference type="ARBA" id="ARBA00023235"/>
    </source>
</evidence>
<dbReference type="AlphaFoldDB" id="A0A420Y5G4"/>
<dbReference type="Proteomes" id="UP000275385">
    <property type="component" value="Unassembled WGS sequence"/>
</dbReference>
<dbReference type="Pfam" id="PF00254">
    <property type="entry name" value="FKBP_C"/>
    <property type="match status" value="1"/>
</dbReference>
<dbReference type="InterPro" id="IPR044609">
    <property type="entry name" value="FKBP2/11"/>
</dbReference>
<evidence type="ECO:0000259" key="8">
    <source>
        <dbReference type="PROSITE" id="PS50059"/>
    </source>
</evidence>
<evidence type="ECO:0000256" key="4">
    <source>
        <dbReference type="ARBA" id="ARBA00023110"/>
    </source>
</evidence>
<evidence type="ECO:0000256" key="7">
    <source>
        <dbReference type="SAM" id="SignalP"/>
    </source>
</evidence>
<dbReference type="EC" id="5.2.1.8" evidence="3 6"/>
<dbReference type="STRING" id="177199.A0A420Y5G4"/>
<sequence>MRISLLQLPIFILAAVAQDDDPTDDPVDLQIDVTHAVQCDRRSQTGDVISVNYRGTFTNGTEFDSTSGSEPFNFTLGAGDVIAGFDAGLMDMCIGEERTLTIAPDFAYGDKDVGPIPAKSTLIFYTELVGIEVGTTNATLPPSHPKVDLSQPGQTCPVVGASTDHHHDLHTHPSVPIPAGASPSDAAQCPALKAILNDKKSQEMDDQVCPVVGTATSVLPPYHPSVGHKGDDVECPVTKAKVGHHKSKVMAHPDVVQNKGKTCPVVGATA</sequence>
<accession>A0A420Y5G4</accession>
<dbReference type="PANTHER" id="PTHR45779:SF7">
    <property type="entry name" value="PEPTIDYLPROLYL ISOMERASE"/>
    <property type="match status" value="1"/>
</dbReference>
<dbReference type="InterPro" id="IPR001179">
    <property type="entry name" value="PPIase_FKBP_dom"/>
</dbReference>
<dbReference type="GO" id="GO:0003755">
    <property type="term" value="F:peptidyl-prolyl cis-trans isomerase activity"/>
    <property type="evidence" value="ECO:0007669"/>
    <property type="project" value="UniProtKB-KW"/>
</dbReference>
<dbReference type="Gene3D" id="3.10.50.40">
    <property type="match status" value="1"/>
</dbReference>
<comment type="catalytic activity">
    <reaction evidence="1 6">
        <text>[protein]-peptidylproline (omega=180) = [protein]-peptidylproline (omega=0)</text>
        <dbReference type="Rhea" id="RHEA:16237"/>
        <dbReference type="Rhea" id="RHEA-COMP:10747"/>
        <dbReference type="Rhea" id="RHEA-COMP:10748"/>
        <dbReference type="ChEBI" id="CHEBI:83833"/>
        <dbReference type="ChEBI" id="CHEBI:83834"/>
        <dbReference type="EC" id="5.2.1.8"/>
    </reaction>
</comment>
<name>A0A420Y5G4_9PEZI</name>
<keyword evidence="5 6" id="KW-0413">Isomerase</keyword>
<reference evidence="9 10" key="1">
    <citation type="submission" date="2018-08" db="EMBL/GenBank/DDBJ databases">
        <title>Draft genome of the lignicolous fungus Coniochaeta pulveracea.</title>
        <authorList>
            <person name="Borstlap C.J."/>
            <person name="De Witt R.N."/>
            <person name="Botha A."/>
            <person name="Volschenk H."/>
        </authorList>
    </citation>
    <scope>NUCLEOTIDE SEQUENCE [LARGE SCALE GENOMIC DNA]</scope>
    <source>
        <strain evidence="9 10">CAB683</strain>
    </source>
</reference>
<evidence type="ECO:0000256" key="6">
    <source>
        <dbReference type="PROSITE-ProRule" id="PRU00277"/>
    </source>
</evidence>
<protein>
    <recommendedName>
        <fullName evidence="3 6">peptidylprolyl isomerase</fullName>
        <ecNumber evidence="3 6">5.2.1.8</ecNumber>
    </recommendedName>
</protein>
<dbReference type="PANTHER" id="PTHR45779">
    <property type="entry name" value="PEPTIDYLPROLYL ISOMERASE"/>
    <property type="match status" value="1"/>
</dbReference>
<dbReference type="EMBL" id="QVQW01000047">
    <property type="protein sequence ID" value="RKU43103.1"/>
    <property type="molecule type" value="Genomic_DNA"/>
</dbReference>
<comment type="function">
    <text evidence="2">PPIases accelerate the folding of proteins. It catalyzes the cis-trans isomerization of proline imidic peptide bonds in oligopeptides.</text>
</comment>
<dbReference type="InterPro" id="IPR046357">
    <property type="entry name" value="PPIase_dom_sf"/>
</dbReference>
<keyword evidence="7" id="KW-0732">Signal</keyword>
<proteinExistence type="predicted"/>
<feature type="chain" id="PRO_5019041452" description="peptidylprolyl isomerase" evidence="7">
    <location>
        <begin position="18"/>
        <end position="270"/>
    </location>
</feature>
<keyword evidence="10" id="KW-1185">Reference proteome</keyword>
<feature type="domain" description="PPIase FKBP-type" evidence="8">
    <location>
        <begin position="46"/>
        <end position="132"/>
    </location>
</feature>
<feature type="signal peptide" evidence="7">
    <location>
        <begin position="1"/>
        <end position="17"/>
    </location>
</feature>
<dbReference type="PROSITE" id="PS50059">
    <property type="entry name" value="FKBP_PPIASE"/>
    <property type="match status" value="1"/>
</dbReference>
<evidence type="ECO:0000313" key="10">
    <source>
        <dbReference type="Proteomes" id="UP000275385"/>
    </source>
</evidence>